<organism evidence="2 3">
    <name type="scientific">Dyella flava</name>
    <dbReference type="NCBI Taxonomy" id="1920170"/>
    <lineage>
        <taxon>Bacteria</taxon>
        <taxon>Pseudomonadati</taxon>
        <taxon>Pseudomonadota</taxon>
        <taxon>Gammaproteobacteria</taxon>
        <taxon>Lysobacterales</taxon>
        <taxon>Rhodanobacteraceae</taxon>
        <taxon>Dyella</taxon>
    </lineage>
</organism>
<comment type="caution">
    <text evidence="2">The sequence shown here is derived from an EMBL/GenBank/DDBJ whole genome shotgun (WGS) entry which is preliminary data.</text>
</comment>
<dbReference type="EMBL" id="JADIKE010000030">
    <property type="protein sequence ID" value="MBM7124900.1"/>
    <property type="molecule type" value="Genomic_DNA"/>
</dbReference>
<keyword evidence="3" id="KW-1185">Reference proteome</keyword>
<name>A0ABS2K2K9_9GAMM</name>
<reference evidence="2" key="1">
    <citation type="submission" date="2020-10" db="EMBL/GenBank/DDBJ databases">
        <title>Phylogeny of dyella-like bacteria.</title>
        <authorList>
            <person name="Fu J."/>
        </authorList>
    </citation>
    <scope>NUCLEOTIDE SEQUENCE</scope>
    <source>
        <strain evidence="2">DHOC52</strain>
    </source>
</reference>
<sequence length="252" mass="27745">MAKRLSSLLGVCALCVLTPVMAQQFPFWERLLHDYGGKTDETPVPSMKMGNHMQMSLKGDAQPGDQQRAEAIVATAKKVVAHYADVNTALADGYKPFHPSGKMGEEVHYTSRHYAQLEKQHIDYDHPGSILYKRTPQGMQAVGVMYSAPQDSTPQQLNAIVPLSIATWHRHVDFCGAPRSAPFTEKWGPQAQFGPQGSIHTEQACSAAQGLWIPVVFGWMTHVYPNADDPSKVWAGMHMEMDADAGSDTPRS</sequence>
<keyword evidence="1" id="KW-0732">Signal</keyword>
<dbReference type="RefSeq" id="WP_204680430.1">
    <property type="nucleotide sequence ID" value="NZ_BSNR01000005.1"/>
</dbReference>
<gene>
    <name evidence="2" type="ORF">ISP19_05855</name>
</gene>
<protein>
    <recommendedName>
        <fullName evidence="4">DUF1264 domain-containing protein</fullName>
    </recommendedName>
</protein>
<accession>A0ABS2K2K9</accession>
<feature type="signal peptide" evidence="1">
    <location>
        <begin position="1"/>
        <end position="22"/>
    </location>
</feature>
<feature type="chain" id="PRO_5046345920" description="DUF1264 domain-containing protein" evidence="1">
    <location>
        <begin position="23"/>
        <end position="252"/>
    </location>
</feature>
<evidence type="ECO:0000256" key="1">
    <source>
        <dbReference type="SAM" id="SignalP"/>
    </source>
</evidence>
<evidence type="ECO:0000313" key="3">
    <source>
        <dbReference type="Proteomes" id="UP001430149"/>
    </source>
</evidence>
<evidence type="ECO:0000313" key="2">
    <source>
        <dbReference type="EMBL" id="MBM7124900.1"/>
    </source>
</evidence>
<dbReference type="Proteomes" id="UP001430149">
    <property type="component" value="Unassembled WGS sequence"/>
</dbReference>
<evidence type="ECO:0008006" key="4">
    <source>
        <dbReference type="Google" id="ProtNLM"/>
    </source>
</evidence>
<proteinExistence type="predicted"/>